<gene>
    <name evidence="2" type="ORF">GALL_347180</name>
</gene>
<organism evidence="2">
    <name type="scientific">mine drainage metagenome</name>
    <dbReference type="NCBI Taxonomy" id="410659"/>
    <lineage>
        <taxon>unclassified sequences</taxon>
        <taxon>metagenomes</taxon>
        <taxon>ecological metagenomes</taxon>
    </lineage>
</organism>
<reference evidence="2" key="1">
    <citation type="submission" date="2016-10" db="EMBL/GenBank/DDBJ databases">
        <title>Sequence of Gallionella enrichment culture.</title>
        <authorList>
            <person name="Poehlein A."/>
            <person name="Muehling M."/>
            <person name="Daniel R."/>
        </authorList>
    </citation>
    <scope>NUCLEOTIDE SEQUENCE</scope>
</reference>
<feature type="transmembrane region" description="Helical" evidence="1">
    <location>
        <begin position="39"/>
        <end position="62"/>
    </location>
</feature>
<dbReference type="AlphaFoldDB" id="A0A1J5QIW8"/>
<dbReference type="EMBL" id="MLJW01000699">
    <property type="protein sequence ID" value="OIQ83481.1"/>
    <property type="molecule type" value="Genomic_DNA"/>
</dbReference>
<comment type="caution">
    <text evidence="2">The sequence shown here is derived from an EMBL/GenBank/DDBJ whole genome shotgun (WGS) entry which is preliminary data.</text>
</comment>
<keyword evidence="1" id="KW-0812">Transmembrane</keyword>
<sequence length="64" mass="7101">MQEEVPYVPLPMIGADGRPVEQVDLPMPDLQFARPRGTWVIVGALFVVVIGLWAMVASYFSLRA</sequence>
<proteinExistence type="predicted"/>
<protein>
    <submittedName>
        <fullName evidence="2">Uncharacterized protein</fullName>
    </submittedName>
</protein>
<keyword evidence="1" id="KW-0472">Membrane</keyword>
<keyword evidence="1" id="KW-1133">Transmembrane helix</keyword>
<evidence type="ECO:0000313" key="2">
    <source>
        <dbReference type="EMBL" id="OIQ83481.1"/>
    </source>
</evidence>
<accession>A0A1J5QIW8</accession>
<name>A0A1J5QIW8_9ZZZZ</name>
<evidence type="ECO:0000256" key="1">
    <source>
        <dbReference type="SAM" id="Phobius"/>
    </source>
</evidence>